<feature type="region of interest" description="Disordered" evidence="4">
    <location>
        <begin position="1"/>
        <end position="25"/>
    </location>
</feature>
<dbReference type="PRINTS" id="PR00778">
    <property type="entry name" value="HTHARSR"/>
</dbReference>
<dbReference type="PROSITE" id="PS50987">
    <property type="entry name" value="HTH_ARSR_2"/>
    <property type="match status" value="1"/>
</dbReference>
<keyword evidence="1" id="KW-0805">Transcription regulation</keyword>
<dbReference type="InterPro" id="IPR036390">
    <property type="entry name" value="WH_DNA-bd_sf"/>
</dbReference>
<dbReference type="GO" id="GO:0003700">
    <property type="term" value="F:DNA-binding transcription factor activity"/>
    <property type="evidence" value="ECO:0007669"/>
    <property type="project" value="InterPro"/>
</dbReference>
<dbReference type="SMART" id="SM00418">
    <property type="entry name" value="HTH_ARSR"/>
    <property type="match status" value="1"/>
</dbReference>
<dbReference type="NCBIfam" id="NF033788">
    <property type="entry name" value="HTH_metalloreg"/>
    <property type="match status" value="1"/>
</dbReference>
<comment type="caution">
    <text evidence="6">The sequence shown here is derived from an EMBL/GenBank/DDBJ whole genome shotgun (WGS) entry which is preliminary data.</text>
</comment>
<sequence>MLRSMSTSLTSRRRPPASPLPTDPAGRELMAKFYRALGDPTRLDLLEFCAEDERTGNECVERAGLSQGRVSAHLACLVSCGLVSVRRQGRFAYYRVTDPRVAELVGIGQGVVADHAASIAACIRVASPV</sequence>
<dbReference type="InterPro" id="IPR011991">
    <property type="entry name" value="ArsR-like_HTH"/>
</dbReference>
<evidence type="ECO:0000259" key="5">
    <source>
        <dbReference type="PROSITE" id="PS50987"/>
    </source>
</evidence>
<evidence type="ECO:0000313" key="6">
    <source>
        <dbReference type="EMBL" id="EQD42691.1"/>
    </source>
</evidence>
<dbReference type="InterPro" id="IPR036388">
    <property type="entry name" value="WH-like_DNA-bd_sf"/>
</dbReference>
<dbReference type="Gene3D" id="1.10.10.10">
    <property type="entry name" value="Winged helix-like DNA-binding domain superfamily/Winged helix DNA-binding domain"/>
    <property type="match status" value="1"/>
</dbReference>
<evidence type="ECO:0000256" key="1">
    <source>
        <dbReference type="ARBA" id="ARBA00023015"/>
    </source>
</evidence>
<dbReference type="PANTHER" id="PTHR43132">
    <property type="entry name" value="ARSENICAL RESISTANCE OPERON REPRESSOR ARSR-RELATED"/>
    <property type="match status" value="1"/>
</dbReference>
<keyword evidence="3" id="KW-0804">Transcription</keyword>
<evidence type="ECO:0000256" key="4">
    <source>
        <dbReference type="SAM" id="MobiDB-lite"/>
    </source>
</evidence>
<dbReference type="CDD" id="cd00090">
    <property type="entry name" value="HTH_ARSR"/>
    <property type="match status" value="1"/>
</dbReference>
<dbReference type="Pfam" id="PF01022">
    <property type="entry name" value="HTH_5"/>
    <property type="match status" value="1"/>
</dbReference>
<evidence type="ECO:0000256" key="2">
    <source>
        <dbReference type="ARBA" id="ARBA00023125"/>
    </source>
</evidence>
<evidence type="ECO:0000256" key="3">
    <source>
        <dbReference type="ARBA" id="ARBA00023163"/>
    </source>
</evidence>
<reference evidence="6" key="1">
    <citation type="submission" date="2013-08" db="EMBL/GenBank/DDBJ databases">
        <authorList>
            <person name="Mendez C."/>
            <person name="Richter M."/>
            <person name="Ferrer M."/>
            <person name="Sanchez J."/>
        </authorList>
    </citation>
    <scope>NUCLEOTIDE SEQUENCE</scope>
</reference>
<dbReference type="AlphaFoldDB" id="T0Z431"/>
<dbReference type="InterPro" id="IPR001845">
    <property type="entry name" value="HTH_ArsR_DNA-bd_dom"/>
</dbReference>
<reference evidence="6" key="2">
    <citation type="journal article" date="2014" name="ISME J.">
        <title>Microbial stratification in low pH oxic and suboxic macroscopic growths along an acid mine drainage.</title>
        <authorList>
            <person name="Mendez-Garcia C."/>
            <person name="Mesa V."/>
            <person name="Sprenger R.R."/>
            <person name="Richter M."/>
            <person name="Diez M.S."/>
            <person name="Solano J."/>
            <person name="Bargiela R."/>
            <person name="Golyshina O.V."/>
            <person name="Manteca A."/>
            <person name="Ramos J.L."/>
            <person name="Gallego J.R."/>
            <person name="Llorente I."/>
            <person name="Martins Dos Santos V.A."/>
            <person name="Jensen O.N."/>
            <person name="Pelaez A.I."/>
            <person name="Sanchez J."/>
            <person name="Ferrer M."/>
        </authorList>
    </citation>
    <scope>NUCLEOTIDE SEQUENCE</scope>
</reference>
<dbReference type="SUPFAM" id="SSF46785">
    <property type="entry name" value="Winged helix' DNA-binding domain"/>
    <property type="match status" value="1"/>
</dbReference>
<gene>
    <name evidence="6" type="ORF">B1B_13972</name>
</gene>
<dbReference type="InterPro" id="IPR051011">
    <property type="entry name" value="Metal_resp_trans_reg"/>
</dbReference>
<dbReference type="PANTHER" id="PTHR43132:SF2">
    <property type="entry name" value="ARSENICAL RESISTANCE OPERON REPRESSOR ARSR-RELATED"/>
    <property type="match status" value="1"/>
</dbReference>
<organism evidence="6">
    <name type="scientific">mine drainage metagenome</name>
    <dbReference type="NCBI Taxonomy" id="410659"/>
    <lineage>
        <taxon>unclassified sequences</taxon>
        <taxon>metagenomes</taxon>
        <taxon>ecological metagenomes</taxon>
    </lineage>
</organism>
<dbReference type="EMBL" id="AUZY01009214">
    <property type="protein sequence ID" value="EQD42691.1"/>
    <property type="molecule type" value="Genomic_DNA"/>
</dbReference>
<protein>
    <submittedName>
        <fullName evidence="6">Transcriptional regulator, ArsR family</fullName>
    </submittedName>
</protein>
<dbReference type="GO" id="GO:0003677">
    <property type="term" value="F:DNA binding"/>
    <property type="evidence" value="ECO:0007669"/>
    <property type="project" value="UniProtKB-KW"/>
</dbReference>
<proteinExistence type="predicted"/>
<feature type="compositionally biased region" description="Low complexity" evidence="4">
    <location>
        <begin position="1"/>
        <end position="10"/>
    </location>
</feature>
<feature type="domain" description="HTH arsR-type" evidence="5">
    <location>
        <begin position="22"/>
        <end position="116"/>
    </location>
</feature>
<name>T0Z431_9ZZZZ</name>
<accession>T0Z431</accession>
<keyword evidence="2" id="KW-0238">DNA-binding</keyword>